<dbReference type="InterPro" id="IPR013096">
    <property type="entry name" value="Cupin_2"/>
</dbReference>
<dbReference type="EMBL" id="JAEVHL010000044">
    <property type="protein sequence ID" value="MBM0276136.1"/>
    <property type="molecule type" value="Genomic_DNA"/>
</dbReference>
<dbReference type="InterPro" id="IPR014710">
    <property type="entry name" value="RmlC-like_jellyroll"/>
</dbReference>
<name>A0ABS1YG01_9ACTN</name>
<evidence type="ECO:0000256" key="1">
    <source>
        <dbReference type="ARBA" id="ARBA00022723"/>
    </source>
</evidence>
<gene>
    <name evidence="3" type="ORF">JM949_12140</name>
</gene>
<dbReference type="InterPro" id="IPR011051">
    <property type="entry name" value="RmlC_Cupin_sf"/>
</dbReference>
<dbReference type="PANTHER" id="PTHR35848">
    <property type="entry name" value="OXALATE-BINDING PROTEIN"/>
    <property type="match status" value="1"/>
</dbReference>
<evidence type="ECO:0000259" key="2">
    <source>
        <dbReference type="Pfam" id="PF07883"/>
    </source>
</evidence>
<keyword evidence="1" id="KW-0479">Metal-binding</keyword>
<dbReference type="Proteomes" id="UP000622245">
    <property type="component" value="Unassembled WGS sequence"/>
</dbReference>
<protein>
    <submittedName>
        <fullName evidence="3">Cupin domain-containing protein</fullName>
    </submittedName>
</protein>
<evidence type="ECO:0000313" key="4">
    <source>
        <dbReference type="Proteomes" id="UP000622245"/>
    </source>
</evidence>
<organism evidence="3 4">
    <name type="scientific">Micromonospora tarensis</name>
    <dbReference type="NCBI Taxonomy" id="2806100"/>
    <lineage>
        <taxon>Bacteria</taxon>
        <taxon>Bacillati</taxon>
        <taxon>Actinomycetota</taxon>
        <taxon>Actinomycetes</taxon>
        <taxon>Micromonosporales</taxon>
        <taxon>Micromonosporaceae</taxon>
        <taxon>Micromonospora</taxon>
    </lineage>
</organism>
<keyword evidence="4" id="KW-1185">Reference proteome</keyword>
<reference evidence="3 4" key="1">
    <citation type="submission" date="2021-01" db="EMBL/GenBank/DDBJ databases">
        <title>Draft genome sequence of Micromonospora sp. strain STR1s_6.</title>
        <authorList>
            <person name="Karlyshev A."/>
            <person name="Jawad R."/>
        </authorList>
    </citation>
    <scope>NUCLEOTIDE SEQUENCE [LARGE SCALE GENOMIC DNA]</scope>
    <source>
        <strain evidence="3 4">STR1S-6</strain>
    </source>
</reference>
<proteinExistence type="predicted"/>
<evidence type="ECO:0000313" key="3">
    <source>
        <dbReference type="EMBL" id="MBM0276136.1"/>
    </source>
</evidence>
<comment type="caution">
    <text evidence="3">The sequence shown here is derived from an EMBL/GenBank/DDBJ whole genome shotgun (WGS) entry which is preliminary data.</text>
</comment>
<dbReference type="Pfam" id="PF07883">
    <property type="entry name" value="Cupin_2"/>
    <property type="match status" value="1"/>
</dbReference>
<accession>A0ABS1YG01</accession>
<dbReference type="Gene3D" id="2.60.120.10">
    <property type="entry name" value="Jelly Rolls"/>
    <property type="match status" value="1"/>
</dbReference>
<dbReference type="RefSeq" id="WP_203148527.1">
    <property type="nucleotide sequence ID" value="NZ_JAEVHL010000044.1"/>
</dbReference>
<feature type="domain" description="Cupin type-2" evidence="2">
    <location>
        <begin position="137"/>
        <end position="195"/>
    </location>
</feature>
<dbReference type="InterPro" id="IPR051610">
    <property type="entry name" value="GPI/OXD"/>
</dbReference>
<sequence>MNVLTRGGASTERLTGRHGYVEVCGLAPGAALPAGAADTESAVVVLAGTLSGLDRGASLFLAVGEPSDLVAGPEGARLLLVRARGGGRSPTVGSRSDDVDHVSSAVLTAGGGFTDMRVRWLVSGADPGSTRLVVATSTFAPDGHHELHRHSNAEEFFMVLDGGGEHLTETDAVRLGPGDVVLVEAGEWHGYRTDSGVTTTTVYGYLGAASLDEAGYEVRS</sequence>
<dbReference type="SUPFAM" id="SSF51182">
    <property type="entry name" value="RmlC-like cupins"/>
    <property type="match status" value="1"/>
</dbReference>